<dbReference type="Pfam" id="PF13229">
    <property type="entry name" value="Beta_helix"/>
    <property type="match status" value="1"/>
</dbReference>
<dbReference type="InterPro" id="IPR006626">
    <property type="entry name" value="PbH1"/>
</dbReference>
<evidence type="ECO:0000313" key="3">
    <source>
        <dbReference type="Proteomes" id="UP000548476"/>
    </source>
</evidence>
<dbReference type="SUPFAM" id="SSF51126">
    <property type="entry name" value="Pectin lyase-like"/>
    <property type="match status" value="1"/>
</dbReference>
<protein>
    <recommendedName>
        <fullName evidence="1">Right handed beta helix domain-containing protein</fullName>
    </recommendedName>
</protein>
<reference evidence="2 3" key="1">
    <citation type="submission" date="2020-08" db="EMBL/GenBank/DDBJ databases">
        <title>Genomic Encyclopedia of Type Strains, Phase IV (KMG-IV): sequencing the most valuable type-strain genomes for metagenomic binning, comparative biology and taxonomic classification.</title>
        <authorList>
            <person name="Goeker M."/>
        </authorList>
    </citation>
    <scope>NUCLEOTIDE SEQUENCE [LARGE SCALE GENOMIC DNA]</scope>
    <source>
        <strain evidence="2 3">YIM 65646</strain>
    </source>
</reference>
<proteinExistence type="predicted"/>
<dbReference type="AlphaFoldDB" id="A0A841FPX7"/>
<feature type="domain" description="Right handed beta helix" evidence="1">
    <location>
        <begin position="239"/>
        <end position="381"/>
    </location>
</feature>
<dbReference type="InterPro" id="IPR011050">
    <property type="entry name" value="Pectin_lyase_fold/virulence"/>
</dbReference>
<dbReference type="Proteomes" id="UP000548476">
    <property type="component" value="Unassembled WGS sequence"/>
</dbReference>
<dbReference type="RefSeq" id="WP_184790696.1">
    <property type="nucleotide sequence ID" value="NZ_BONT01000065.1"/>
</dbReference>
<dbReference type="Gene3D" id="2.160.20.10">
    <property type="entry name" value="Single-stranded right-handed beta-helix, Pectin lyase-like"/>
    <property type="match status" value="1"/>
</dbReference>
<sequence>MRHISDPVYGAVLDGVADDTAAVQLMLDAGPGSSSIAGAKIRISAPLVLRTGTRLDAHGARVGGSGGHSLIRNFAPEDSFTGHDGHGDITLEGGIWDARGELAAPEGPHAGAAWNAMTFAKGRRIVVRDLEIRNVASYHAVEVNACDGALIDNVTARGFLLSLAHRVFSEAFQIDVAASPASSDLGEWDGTHSRDVTVRACYAGPSLDYDPSAGTGLGPFGALAGSHTHVDDRVYDGIRILDNVCEGALKYGVRAHAWRDPVIRGNTITGAGTNGVLVELGAGGIVSGNVIASTASNAVNVTDTDGVIVADNTIRDTATNYGIYLSATNATAVTGNRVEAAATAGLRFGTGATFCMASGNTIVRGVSAGVVAISAGAGAGTVNTAIHNQLVGYTAASVAVSSGTVVVVPPAAGSAGSNVR</sequence>
<evidence type="ECO:0000313" key="2">
    <source>
        <dbReference type="EMBL" id="MBB6037884.1"/>
    </source>
</evidence>
<keyword evidence="3" id="KW-1185">Reference proteome</keyword>
<name>A0A841FPX7_9ACTN</name>
<accession>A0A841FPX7</accession>
<evidence type="ECO:0000259" key="1">
    <source>
        <dbReference type="Pfam" id="PF13229"/>
    </source>
</evidence>
<dbReference type="EMBL" id="JACHGT010000014">
    <property type="protein sequence ID" value="MBB6037884.1"/>
    <property type="molecule type" value="Genomic_DNA"/>
</dbReference>
<dbReference type="SMART" id="SM00710">
    <property type="entry name" value="PbH1"/>
    <property type="match status" value="6"/>
</dbReference>
<comment type="caution">
    <text evidence="2">The sequence shown here is derived from an EMBL/GenBank/DDBJ whole genome shotgun (WGS) entry which is preliminary data.</text>
</comment>
<dbReference type="InterPro" id="IPR039448">
    <property type="entry name" value="Beta_helix"/>
</dbReference>
<gene>
    <name evidence="2" type="ORF">HNR73_005764</name>
</gene>
<dbReference type="InterPro" id="IPR012334">
    <property type="entry name" value="Pectin_lyas_fold"/>
</dbReference>
<organism evidence="2 3">
    <name type="scientific">Phytomonospora endophytica</name>
    <dbReference type="NCBI Taxonomy" id="714109"/>
    <lineage>
        <taxon>Bacteria</taxon>
        <taxon>Bacillati</taxon>
        <taxon>Actinomycetota</taxon>
        <taxon>Actinomycetes</taxon>
        <taxon>Micromonosporales</taxon>
        <taxon>Micromonosporaceae</taxon>
        <taxon>Phytomonospora</taxon>
    </lineage>
</organism>